<accession>A0ABY7P9T6</accession>
<keyword evidence="3" id="KW-0255">Endonuclease</keyword>
<keyword evidence="3" id="KW-0378">Hydrolase</keyword>
<dbReference type="EMBL" id="CP115300">
    <property type="protein sequence ID" value="WBO65028.1"/>
    <property type="molecule type" value="Genomic_DNA"/>
</dbReference>
<dbReference type="SUPFAM" id="SSF52980">
    <property type="entry name" value="Restriction endonuclease-like"/>
    <property type="match status" value="1"/>
</dbReference>
<evidence type="ECO:0000313" key="4">
    <source>
        <dbReference type="Proteomes" id="UP001212326"/>
    </source>
</evidence>
<dbReference type="InterPro" id="IPR008538">
    <property type="entry name" value="Uma2"/>
</dbReference>
<keyword evidence="3" id="KW-0540">Nuclease</keyword>
<dbReference type="PANTHER" id="PTHR35400:SF3">
    <property type="entry name" value="SLL1072 PROTEIN"/>
    <property type="match status" value="1"/>
</dbReference>
<feature type="region of interest" description="Disordered" evidence="1">
    <location>
        <begin position="1"/>
        <end position="39"/>
    </location>
</feature>
<evidence type="ECO:0000313" key="3">
    <source>
        <dbReference type="EMBL" id="WBO65028.1"/>
    </source>
</evidence>
<keyword evidence="4" id="KW-1185">Reference proteome</keyword>
<dbReference type="InterPro" id="IPR012296">
    <property type="entry name" value="Nuclease_put_TT1808"/>
</dbReference>
<feature type="compositionally biased region" description="Acidic residues" evidence="1">
    <location>
        <begin position="24"/>
        <end position="34"/>
    </location>
</feature>
<gene>
    <name evidence="3" type="ORF">O1G22_20420</name>
</gene>
<evidence type="ECO:0000256" key="1">
    <source>
        <dbReference type="SAM" id="MobiDB-lite"/>
    </source>
</evidence>
<dbReference type="PANTHER" id="PTHR35400">
    <property type="entry name" value="SLR1083 PROTEIN"/>
    <property type="match status" value="1"/>
</dbReference>
<feature type="domain" description="Putative restriction endonuclease" evidence="2">
    <location>
        <begin position="55"/>
        <end position="217"/>
    </location>
</feature>
<protein>
    <submittedName>
        <fullName evidence="3">Uma2 family endonuclease</fullName>
    </submittedName>
</protein>
<dbReference type="InterPro" id="IPR011335">
    <property type="entry name" value="Restrct_endonuc-II-like"/>
</dbReference>
<proteinExistence type="predicted"/>
<reference evidence="3 4" key="1">
    <citation type="submission" date="2022-12" db="EMBL/GenBank/DDBJ databases">
        <authorList>
            <person name="Mo P."/>
        </authorList>
    </citation>
    <scope>NUCLEOTIDE SEQUENCE [LARGE SCALE GENOMIC DNA]</scope>
    <source>
        <strain evidence="3 4">HUAS 2-6</strain>
    </source>
</reference>
<dbReference type="CDD" id="cd06260">
    <property type="entry name" value="DUF820-like"/>
    <property type="match status" value="1"/>
</dbReference>
<dbReference type="GO" id="GO:0004519">
    <property type="term" value="F:endonuclease activity"/>
    <property type="evidence" value="ECO:0007669"/>
    <property type="project" value="UniProtKB-KW"/>
</dbReference>
<dbReference type="RefSeq" id="WP_270082660.1">
    <property type="nucleotide sequence ID" value="NZ_CP115300.1"/>
</dbReference>
<dbReference type="Proteomes" id="UP001212326">
    <property type="component" value="Chromosome"/>
</dbReference>
<dbReference type="Pfam" id="PF05685">
    <property type="entry name" value="Uma2"/>
    <property type="match status" value="1"/>
</dbReference>
<evidence type="ECO:0000259" key="2">
    <source>
        <dbReference type="Pfam" id="PF05685"/>
    </source>
</evidence>
<dbReference type="Gene3D" id="3.90.1570.10">
    <property type="entry name" value="tt1808, chain A"/>
    <property type="match status" value="1"/>
</dbReference>
<name>A0ABY7P9T6_9ACTN</name>
<organism evidence="3 4">
    <name type="scientific">Streptomyces camelliae</name>
    <dbReference type="NCBI Taxonomy" id="3004093"/>
    <lineage>
        <taxon>Bacteria</taxon>
        <taxon>Bacillati</taxon>
        <taxon>Actinomycetota</taxon>
        <taxon>Actinomycetes</taxon>
        <taxon>Kitasatosporales</taxon>
        <taxon>Streptomycetaceae</taxon>
        <taxon>Streptomyces</taxon>
    </lineage>
</organism>
<sequence>MATAEAEPIIMPGYQGEAIHGPYDDPDGDSDADGGEPTYEGASVEQVFELFSATAPRGWRVELIEGEICVTPPANGEHEEIVSEVIDQVAERRHDRSLRNYTGIGLNVPGSSDTGHVEPDLVIAAKGTFDDHEEWHDPAGVLLVAEVTSKSTGDRDRHKKIHGYARAGIPVYLLIDREEAEVIVYSEPSGDDYAKSPKYKLGQTVPLPAPLGFDLDTAEF</sequence>